<evidence type="ECO:0000313" key="1">
    <source>
        <dbReference type="EMBL" id="CAG8851185.1"/>
    </source>
</evidence>
<gene>
    <name evidence="1" type="ORF">GMARGA_LOCUS40603</name>
</gene>
<proteinExistence type="predicted"/>
<dbReference type="Proteomes" id="UP000789901">
    <property type="component" value="Unassembled WGS sequence"/>
</dbReference>
<comment type="caution">
    <text evidence="1">The sequence shown here is derived from an EMBL/GenBank/DDBJ whole genome shotgun (WGS) entry which is preliminary data.</text>
</comment>
<name>A0ABN7X9I0_GIGMA</name>
<accession>A0ABN7X9I0</accession>
<organism evidence="1 2">
    <name type="scientific">Gigaspora margarita</name>
    <dbReference type="NCBI Taxonomy" id="4874"/>
    <lineage>
        <taxon>Eukaryota</taxon>
        <taxon>Fungi</taxon>
        <taxon>Fungi incertae sedis</taxon>
        <taxon>Mucoromycota</taxon>
        <taxon>Glomeromycotina</taxon>
        <taxon>Glomeromycetes</taxon>
        <taxon>Diversisporales</taxon>
        <taxon>Gigasporaceae</taxon>
        <taxon>Gigaspora</taxon>
    </lineage>
</organism>
<feature type="non-terminal residue" evidence="1">
    <location>
        <position position="1"/>
    </location>
</feature>
<sequence length="44" mass="5159">NRARTWKKIKICNSEINDLNNKLHNEIKILFQEKKGGLSYPESS</sequence>
<feature type="non-terminal residue" evidence="1">
    <location>
        <position position="44"/>
    </location>
</feature>
<reference evidence="1 2" key="1">
    <citation type="submission" date="2021-06" db="EMBL/GenBank/DDBJ databases">
        <authorList>
            <person name="Kallberg Y."/>
            <person name="Tangrot J."/>
            <person name="Rosling A."/>
        </authorList>
    </citation>
    <scope>NUCLEOTIDE SEQUENCE [LARGE SCALE GENOMIC DNA]</scope>
    <source>
        <strain evidence="1 2">120-4 pot B 10/14</strain>
    </source>
</reference>
<keyword evidence="2" id="KW-1185">Reference proteome</keyword>
<protein>
    <submittedName>
        <fullName evidence="1">36856_t:CDS:1</fullName>
    </submittedName>
</protein>
<dbReference type="EMBL" id="CAJVQB010104774">
    <property type="protein sequence ID" value="CAG8851185.1"/>
    <property type="molecule type" value="Genomic_DNA"/>
</dbReference>
<evidence type="ECO:0000313" key="2">
    <source>
        <dbReference type="Proteomes" id="UP000789901"/>
    </source>
</evidence>